<comment type="caution">
    <text evidence="3">The sequence shown here is derived from an EMBL/GenBank/DDBJ whole genome shotgun (WGS) entry which is preliminary data.</text>
</comment>
<evidence type="ECO:0000256" key="1">
    <source>
        <dbReference type="SAM" id="MobiDB-lite"/>
    </source>
</evidence>
<sequence>MWVLQHHTTPLTIRHRKAGKPSGNPDQTTLSSQFSHSLCDLCTVGVSGDTLNLLLQRRNLHFLMWETTMARCMIWLRFWCRAKFSMVVVVVLAVTLKPKGERESRLSWFVKGAAILVGVFVGCVLGFVLRARRDTAAALIFLKSEKDEGAYCYFYFRSMETRDKNPVYKLPLHSLFILSISWADSELEGGIGSIGNADT</sequence>
<proteinExistence type="predicted"/>
<dbReference type="EMBL" id="CAUOFW020001225">
    <property type="protein sequence ID" value="CAK9142399.1"/>
    <property type="molecule type" value="Genomic_DNA"/>
</dbReference>
<keyword evidence="2" id="KW-1133">Transmembrane helix</keyword>
<reference evidence="3 4" key="1">
    <citation type="submission" date="2024-02" db="EMBL/GenBank/DDBJ databases">
        <authorList>
            <person name="Vignale AGUSTIN F."/>
            <person name="Sosa J E."/>
            <person name="Modenutti C."/>
        </authorList>
    </citation>
    <scope>NUCLEOTIDE SEQUENCE [LARGE SCALE GENOMIC DNA]</scope>
</reference>
<feature type="transmembrane region" description="Helical" evidence="2">
    <location>
        <begin position="78"/>
        <end position="96"/>
    </location>
</feature>
<dbReference type="AlphaFoldDB" id="A0ABC8RBP5"/>
<feature type="transmembrane region" description="Helical" evidence="2">
    <location>
        <begin position="108"/>
        <end position="129"/>
    </location>
</feature>
<evidence type="ECO:0000256" key="2">
    <source>
        <dbReference type="SAM" id="Phobius"/>
    </source>
</evidence>
<protein>
    <submittedName>
        <fullName evidence="3">Uncharacterized protein</fullName>
    </submittedName>
</protein>
<feature type="region of interest" description="Disordered" evidence="1">
    <location>
        <begin position="1"/>
        <end position="28"/>
    </location>
</feature>
<keyword evidence="2" id="KW-0472">Membrane</keyword>
<keyword evidence="4" id="KW-1185">Reference proteome</keyword>
<gene>
    <name evidence="3" type="ORF">ILEXP_LOCUS10086</name>
</gene>
<accession>A0ABC8RBP5</accession>
<evidence type="ECO:0000313" key="3">
    <source>
        <dbReference type="EMBL" id="CAK9142399.1"/>
    </source>
</evidence>
<organism evidence="3 4">
    <name type="scientific">Ilex paraguariensis</name>
    <name type="common">yerba mate</name>
    <dbReference type="NCBI Taxonomy" id="185542"/>
    <lineage>
        <taxon>Eukaryota</taxon>
        <taxon>Viridiplantae</taxon>
        <taxon>Streptophyta</taxon>
        <taxon>Embryophyta</taxon>
        <taxon>Tracheophyta</taxon>
        <taxon>Spermatophyta</taxon>
        <taxon>Magnoliopsida</taxon>
        <taxon>eudicotyledons</taxon>
        <taxon>Gunneridae</taxon>
        <taxon>Pentapetalae</taxon>
        <taxon>asterids</taxon>
        <taxon>campanulids</taxon>
        <taxon>Aquifoliales</taxon>
        <taxon>Aquifoliaceae</taxon>
        <taxon>Ilex</taxon>
    </lineage>
</organism>
<name>A0ABC8RBP5_9AQUA</name>
<evidence type="ECO:0000313" key="4">
    <source>
        <dbReference type="Proteomes" id="UP001642360"/>
    </source>
</evidence>
<feature type="compositionally biased region" description="Polar residues" evidence="1">
    <location>
        <begin position="1"/>
        <end position="11"/>
    </location>
</feature>
<keyword evidence="2" id="KW-0812">Transmembrane</keyword>
<dbReference type="Proteomes" id="UP001642360">
    <property type="component" value="Unassembled WGS sequence"/>
</dbReference>